<accession>A0A1H1B6A2</accession>
<dbReference type="RefSeq" id="WP_035021749.1">
    <property type="nucleotide sequence ID" value="NZ_CP084916.1"/>
</dbReference>
<dbReference type="Proteomes" id="UP000199481">
    <property type="component" value="Unassembled WGS sequence"/>
</dbReference>
<organism evidence="4 5">
    <name type="scientific">Carnobacterium viridans</name>
    <dbReference type="NCBI Taxonomy" id="174587"/>
    <lineage>
        <taxon>Bacteria</taxon>
        <taxon>Bacillati</taxon>
        <taxon>Bacillota</taxon>
        <taxon>Bacilli</taxon>
        <taxon>Lactobacillales</taxon>
        <taxon>Carnobacteriaceae</taxon>
        <taxon>Carnobacterium</taxon>
    </lineage>
</organism>
<evidence type="ECO:0000313" key="5">
    <source>
        <dbReference type="Proteomes" id="UP000199481"/>
    </source>
</evidence>
<dbReference type="Pfam" id="PF12850">
    <property type="entry name" value="Metallophos_2"/>
    <property type="match status" value="1"/>
</dbReference>
<feature type="domain" description="Calcineurin-like phosphoesterase" evidence="3">
    <location>
        <begin position="1"/>
        <end position="146"/>
    </location>
</feature>
<dbReference type="NCBIfam" id="TIGR00040">
    <property type="entry name" value="yfcE"/>
    <property type="match status" value="1"/>
</dbReference>
<proteinExistence type="inferred from homology"/>
<dbReference type="SUPFAM" id="SSF56300">
    <property type="entry name" value="Metallo-dependent phosphatases"/>
    <property type="match status" value="1"/>
</dbReference>
<comment type="similarity">
    <text evidence="1 2">Belongs to the metallophosphoesterase superfamily. YfcE family.</text>
</comment>
<keyword evidence="5" id="KW-1185">Reference proteome</keyword>
<reference evidence="5" key="1">
    <citation type="submission" date="2016-10" db="EMBL/GenBank/DDBJ databases">
        <authorList>
            <person name="Varghese N."/>
            <person name="Submissions S."/>
        </authorList>
    </citation>
    <scope>NUCLEOTIDE SEQUENCE [LARGE SCALE GENOMIC DNA]</scope>
    <source>
        <strain evidence="5">MPL-11</strain>
    </source>
</reference>
<dbReference type="InterPro" id="IPR000979">
    <property type="entry name" value="Phosphodiesterase_MJ0936/Vps29"/>
</dbReference>
<evidence type="ECO:0000313" key="4">
    <source>
        <dbReference type="EMBL" id="SDQ47464.1"/>
    </source>
</evidence>
<evidence type="ECO:0000256" key="1">
    <source>
        <dbReference type="ARBA" id="ARBA00008950"/>
    </source>
</evidence>
<dbReference type="EMBL" id="FNJW01000008">
    <property type="protein sequence ID" value="SDQ47464.1"/>
    <property type="molecule type" value="Genomic_DNA"/>
</dbReference>
<dbReference type="OrthoDB" id="9800565at2"/>
<keyword evidence="2" id="KW-0479">Metal-binding</keyword>
<dbReference type="InterPro" id="IPR024654">
    <property type="entry name" value="Calcineurin-like_PHP_lpxH"/>
</dbReference>
<gene>
    <name evidence="4" type="ORF">SAMN04487752_2447</name>
</gene>
<dbReference type="InterPro" id="IPR041802">
    <property type="entry name" value="MPP_YfcE"/>
</dbReference>
<evidence type="ECO:0000259" key="3">
    <source>
        <dbReference type="Pfam" id="PF12850"/>
    </source>
</evidence>
<dbReference type="AlphaFoldDB" id="A0A1H1B6A2"/>
<evidence type="ECO:0000256" key="2">
    <source>
        <dbReference type="RuleBase" id="RU362039"/>
    </source>
</evidence>
<dbReference type="GO" id="GO:0016787">
    <property type="term" value="F:hydrolase activity"/>
    <property type="evidence" value="ECO:0007669"/>
    <property type="project" value="UniProtKB-UniRule"/>
</dbReference>
<dbReference type="EC" id="3.1.4.-" evidence="2"/>
<dbReference type="GO" id="GO:0046872">
    <property type="term" value="F:metal ion binding"/>
    <property type="evidence" value="ECO:0007669"/>
    <property type="project" value="UniProtKB-KW"/>
</dbReference>
<protein>
    <recommendedName>
        <fullName evidence="2">Phosphoesterase</fullName>
        <ecNumber evidence="2">3.1.4.-</ecNumber>
    </recommendedName>
</protein>
<dbReference type="CDD" id="cd00841">
    <property type="entry name" value="MPP_YfcE"/>
    <property type="match status" value="1"/>
</dbReference>
<name>A0A1H1B6A2_9LACT</name>
<dbReference type="InterPro" id="IPR029052">
    <property type="entry name" value="Metallo-depent_PP-like"/>
</dbReference>
<comment type="cofactor">
    <cofactor evidence="2">
        <name>a divalent metal cation</name>
        <dbReference type="ChEBI" id="CHEBI:60240"/>
    </cofactor>
</comment>
<dbReference type="Gene3D" id="3.60.21.10">
    <property type="match status" value="1"/>
</dbReference>
<dbReference type="PANTHER" id="PTHR11124">
    <property type="entry name" value="VACUOLAR SORTING PROTEIN VPS29"/>
    <property type="match status" value="1"/>
</dbReference>
<sequence>MKVLVVSDSHGDREILIELIERYKDKVEQIFHCGDSELEATDSVWDSMLTVRGNMDFDDEFSMTQTVEVQNQRIFMAHGHRLDVNYTMQELVFAAKEEHANYAFFGHTHQARVEQINNIVVLNPGSISEPRGSYPFPTYAIIENDDSQVGVTYYNRAHEAIEQLSSNFSKTKKQ</sequence>